<name>A0A8S9QSV4_BRACR</name>
<evidence type="ECO:0000313" key="1">
    <source>
        <dbReference type="EMBL" id="KAF3553440.1"/>
    </source>
</evidence>
<dbReference type="Proteomes" id="UP000712600">
    <property type="component" value="Unassembled WGS sequence"/>
</dbReference>
<reference evidence="1" key="1">
    <citation type="submission" date="2019-12" db="EMBL/GenBank/DDBJ databases">
        <title>Genome sequencing and annotation of Brassica cretica.</title>
        <authorList>
            <person name="Studholme D.J."/>
            <person name="Sarris P."/>
        </authorList>
    </citation>
    <scope>NUCLEOTIDE SEQUENCE</scope>
    <source>
        <strain evidence="1">PFS-109/04</strain>
        <tissue evidence="1">Leaf</tissue>
    </source>
</reference>
<protein>
    <submittedName>
        <fullName evidence="1">Uncharacterized protein</fullName>
    </submittedName>
</protein>
<dbReference type="EMBL" id="QGKX02000996">
    <property type="protein sequence ID" value="KAF3553440.1"/>
    <property type="molecule type" value="Genomic_DNA"/>
</dbReference>
<accession>A0A8S9QSV4</accession>
<dbReference type="AlphaFoldDB" id="A0A8S9QSV4"/>
<comment type="caution">
    <text evidence="1">The sequence shown here is derived from an EMBL/GenBank/DDBJ whole genome shotgun (WGS) entry which is preliminary data.</text>
</comment>
<evidence type="ECO:0000313" key="2">
    <source>
        <dbReference type="Proteomes" id="UP000712600"/>
    </source>
</evidence>
<organism evidence="1 2">
    <name type="scientific">Brassica cretica</name>
    <name type="common">Mustard</name>
    <dbReference type="NCBI Taxonomy" id="69181"/>
    <lineage>
        <taxon>Eukaryota</taxon>
        <taxon>Viridiplantae</taxon>
        <taxon>Streptophyta</taxon>
        <taxon>Embryophyta</taxon>
        <taxon>Tracheophyta</taxon>
        <taxon>Spermatophyta</taxon>
        <taxon>Magnoliopsida</taxon>
        <taxon>eudicotyledons</taxon>
        <taxon>Gunneridae</taxon>
        <taxon>Pentapetalae</taxon>
        <taxon>rosids</taxon>
        <taxon>malvids</taxon>
        <taxon>Brassicales</taxon>
        <taxon>Brassicaceae</taxon>
        <taxon>Brassiceae</taxon>
        <taxon>Brassica</taxon>
    </lineage>
</organism>
<proteinExistence type="predicted"/>
<gene>
    <name evidence="1" type="ORF">F2Q69_00013555</name>
</gene>
<sequence>MALLYISHADETERRARIERVRQGIAENAADAAVRITKITSDINKGKRHVFEYQSLDKSTSHWKQTRVYDLWWNTRTPLTHSKEKLNLQTLVE</sequence>